<dbReference type="InterPro" id="IPR002110">
    <property type="entry name" value="Ankyrin_rpt"/>
</dbReference>
<proteinExistence type="predicted"/>
<dbReference type="Gene3D" id="1.25.40.20">
    <property type="entry name" value="Ankyrin repeat-containing domain"/>
    <property type="match status" value="1"/>
</dbReference>
<reference evidence="2 3" key="1">
    <citation type="journal article" date="2015" name="Genome Biol. Evol.">
        <title>Phylogenomic analyses indicate that early fungi evolved digesting cell walls of algal ancestors of land plants.</title>
        <authorList>
            <person name="Chang Y."/>
            <person name="Wang S."/>
            <person name="Sekimoto S."/>
            <person name="Aerts A.L."/>
            <person name="Choi C."/>
            <person name="Clum A."/>
            <person name="LaButti K.M."/>
            <person name="Lindquist E.A."/>
            <person name="Yee Ngan C."/>
            <person name="Ohm R.A."/>
            <person name="Salamov A.A."/>
            <person name="Grigoriev I.V."/>
            <person name="Spatafora J.W."/>
            <person name="Berbee M.L."/>
        </authorList>
    </citation>
    <scope>NUCLEOTIDE SEQUENCE [LARGE SCALE GENOMIC DNA]</scope>
    <source>
        <strain evidence="2 3">JEL478</strain>
    </source>
</reference>
<feature type="repeat" description="ANK" evidence="1">
    <location>
        <begin position="58"/>
        <end position="90"/>
    </location>
</feature>
<evidence type="ECO:0000313" key="3">
    <source>
        <dbReference type="Proteomes" id="UP000070544"/>
    </source>
</evidence>
<dbReference type="SMART" id="SM00248">
    <property type="entry name" value="ANK"/>
    <property type="match status" value="3"/>
</dbReference>
<evidence type="ECO:0000256" key="1">
    <source>
        <dbReference type="PROSITE-ProRule" id="PRU00023"/>
    </source>
</evidence>
<dbReference type="InterPro" id="IPR036770">
    <property type="entry name" value="Ankyrin_rpt-contain_sf"/>
</dbReference>
<dbReference type="OrthoDB" id="2316821at2759"/>
<dbReference type="Proteomes" id="UP000070544">
    <property type="component" value="Unassembled WGS sequence"/>
</dbReference>
<evidence type="ECO:0000313" key="2">
    <source>
        <dbReference type="EMBL" id="KXS15355.1"/>
    </source>
</evidence>
<dbReference type="AlphaFoldDB" id="A0A139AFZ9"/>
<dbReference type="EMBL" id="KQ965762">
    <property type="protein sequence ID" value="KXS15355.1"/>
    <property type="molecule type" value="Genomic_DNA"/>
</dbReference>
<name>A0A139AFZ9_GONPJ</name>
<keyword evidence="1" id="KW-0040">ANK repeat</keyword>
<organism evidence="2 3">
    <name type="scientific">Gonapodya prolifera (strain JEL478)</name>
    <name type="common">Monoblepharis prolifera</name>
    <dbReference type="NCBI Taxonomy" id="1344416"/>
    <lineage>
        <taxon>Eukaryota</taxon>
        <taxon>Fungi</taxon>
        <taxon>Fungi incertae sedis</taxon>
        <taxon>Chytridiomycota</taxon>
        <taxon>Chytridiomycota incertae sedis</taxon>
        <taxon>Monoblepharidomycetes</taxon>
        <taxon>Monoblepharidales</taxon>
        <taxon>Gonapodyaceae</taxon>
        <taxon>Gonapodya</taxon>
    </lineage>
</organism>
<protein>
    <submittedName>
        <fullName evidence="2">Uncharacterized protein</fullName>
    </submittedName>
</protein>
<dbReference type="SUPFAM" id="SSF48403">
    <property type="entry name" value="Ankyrin repeat"/>
    <property type="match status" value="1"/>
</dbReference>
<accession>A0A139AFZ9</accession>
<gene>
    <name evidence="2" type="ORF">M427DRAFT_32328</name>
</gene>
<keyword evidence="3" id="KW-1185">Reference proteome</keyword>
<sequence>MPLSLNVRLIEAVETGPEVNIKRLIETGASPNARKEFTLRTVAATEGGGTQWKEETVEFESALALAILYGREGAVKLLLDDGANVRLSHRVETQRGGTVTCRGYTSDCSRRDGTLPVDFKGGVVTLNHPRLFESIHTNVKLEPNIEIIRLLLASGVRVTDVELDAARQHPEPEFLRVLVSHRRGPVLNNVTKTAENQEGAGAAA</sequence>
<dbReference type="PROSITE" id="PS50088">
    <property type="entry name" value="ANK_REPEAT"/>
    <property type="match status" value="1"/>
</dbReference>